<keyword evidence="2" id="KW-1185">Reference proteome</keyword>
<proteinExistence type="predicted"/>
<reference evidence="2" key="1">
    <citation type="journal article" date="2019" name="Int. J. Syst. Evol. Microbiol.">
        <title>The Global Catalogue of Microorganisms (GCM) 10K type strain sequencing project: providing services to taxonomists for standard genome sequencing and annotation.</title>
        <authorList>
            <consortium name="The Broad Institute Genomics Platform"/>
            <consortium name="The Broad Institute Genome Sequencing Center for Infectious Disease"/>
            <person name="Wu L."/>
            <person name="Ma J."/>
        </authorList>
    </citation>
    <scope>NUCLEOTIDE SEQUENCE [LARGE SCALE GENOMIC DNA]</scope>
    <source>
        <strain evidence="2">TISTR 2466</strain>
    </source>
</reference>
<comment type="caution">
    <text evidence="1">The sequence shown here is derived from an EMBL/GenBank/DDBJ whole genome shotgun (WGS) entry which is preliminary data.</text>
</comment>
<gene>
    <name evidence="1" type="ORF">ACFSUE_14300</name>
</gene>
<dbReference type="RefSeq" id="WP_253062016.1">
    <property type="nucleotide sequence ID" value="NZ_JAMXWM010000011.1"/>
</dbReference>
<accession>A0ABW5S5S0</accession>
<evidence type="ECO:0000313" key="2">
    <source>
        <dbReference type="Proteomes" id="UP001597399"/>
    </source>
</evidence>
<sequence>MILPLQSADQQVFGHLPFHYTKELTIIINGELFPTGLLFIQQPDAQNSNKKENRRSGHVYGLYISHSVGSRSRPAVRYTVLIGF</sequence>
<evidence type="ECO:0000313" key="1">
    <source>
        <dbReference type="EMBL" id="MFD2694785.1"/>
    </source>
</evidence>
<organism evidence="1 2">
    <name type="scientific">Sporolactobacillus shoreicorticis</name>
    <dbReference type="NCBI Taxonomy" id="1923877"/>
    <lineage>
        <taxon>Bacteria</taxon>
        <taxon>Bacillati</taxon>
        <taxon>Bacillota</taxon>
        <taxon>Bacilli</taxon>
        <taxon>Bacillales</taxon>
        <taxon>Sporolactobacillaceae</taxon>
        <taxon>Sporolactobacillus</taxon>
    </lineage>
</organism>
<name>A0ABW5S5S0_9BACL</name>
<dbReference type="EMBL" id="JBHUMQ010000031">
    <property type="protein sequence ID" value="MFD2694785.1"/>
    <property type="molecule type" value="Genomic_DNA"/>
</dbReference>
<protein>
    <submittedName>
        <fullName evidence="1">Uncharacterized protein</fullName>
    </submittedName>
</protein>
<dbReference type="Proteomes" id="UP001597399">
    <property type="component" value="Unassembled WGS sequence"/>
</dbReference>